<dbReference type="EMBL" id="LGTL01000025">
    <property type="protein sequence ID" value="KPA75347.1"/>
    <property type="molecule type" value="Genomic_DNA"/>
</dbReference>
<dbReference type="OMA" id="WDEAWIT"/>
<gene>
    <name evidence="1" type="ORF">ABB37_08638</name>
</gene>
<dbReference type="EMBL" id="LGTL01000025">
    <property type="protein sequence ID" value="KPA75349.1"/>
    <property type="molecule type" value="Genomic_DNA"/>
</dbReference>
<organism evidence="1 2">
    <name type="scientific">Leptomonas pyrrhocoris</name>
    <name type="common">Firebug parasite</name>
    <dbReference type="NCBI Taxonomy" id="157538"/>
    <lineage>
        <taxon>Eukaryota</taxon>
        <taxon>Discoba</taxon>
        <taxon>Euglenozoa</taxon>
        <taxon>Kinetoplastea</taxon>
        <taxon>Metakinetoplastina</taxon>
        <taxon>Trypanosomatida</taxon>
        <taxon>Trypanosomatidae</taxon>
        <taxon>Leishmaniinae</taxon>
        <taxon>Leptomonas</taxon>
    </lineage>
</organism>
<dbReference type="Proteomes" id="UP000037923">
    <property type="component" value="Unassembled WGS sequence"/>
</dbReference>
<dbReference type="RefSeq" id="XP_015653787.1">
    <property type="nucleotide sequence ID" value="XM_015807705.1"/>
</dbReference>
<name>A0A0M9FT16_LEPPY</name>
<accession>A0A0M9FT16</accession>
<dbReference type="GeneID" id="26908922"/>
<proteinExistence type="predicted"/>
<comment type="caution">
    <text evidence="1">The sequence shown here is derived from an EMBL/GenBank/DDBJ whole genome shotgun (WGS) entry which is preliminary data.</text>
</comment>
<dbReference type="RefSeq" id="XP_015653788.1">
    <property type="nucleotide sequence ID" value="XM_015807706.1"/>
</dbReference>
<dbReference type="AlphaFoldDB" id="A0A0M9FT16"/>
<reference evidence="1 2" key="1">
    <citation type="submission" date="2015-07" db="EMBL/GenBank/DDBJ databases">
        <title>High-quality genome of monoxenous trypanosomatid Leptomonas pyrrhocoris.</title>
        <authorList>
            <person name="Flegontov P."/>
            <person name="Butenko A."/>
            <person name="Firsov S."/>
            <person name="Vlcek C."/>
            <person name="Logacheva M.D."/>
            <person name="Field M."/>
            <person name="Filatov D."/>
            <person name="Flegontova O."/>
            <person name="Gerasimov E."/>
            <person name="Jackson A.P."/>
            <person name="Kelly S."/>
            <person name="Opperdoes F."/>
            <person name="O'Reilly A."/>
            <person name="Votypka J."/>
            <person name="Yurchenko V."/>
            <person name="Lukes J."/>
        </authorList>
    </citation>
    <scope>NUCLEOTIDE SEQUENCE [LARGE SCALE GENOMIC DNA]</scope>
    <source>
        <strain evidence="1">H10</strain>
    </source>
</reference>
<dbReference type="VEuPathDB" id="TriTrypDB:LpyrH10_25_1360"/>
<evidence type="ECO:0000313" key="2">
    <source>
        <dbReference type="Proteomes" id="UP000037923"/>
    </source>
</evidence>
<dbReference type="RefSeq" id="XP_015653786.1">
    <property type="nucleotide sequence ID" value="XM_015807704.1"/>
</dbReference>
<sequence length="144" mass="16743">MGYTRERTNRHFFVSRANAFFSRLPIARIQRAMAMEAIKKGTMKPWKYTKEQIIGSPITCNFEYNPRPVRLIGTVMDAHTTETSMKGGLKVYARNEEANMMLWVPAGNPKLKYEVTSSKGSFEHYLDERSKWDEAWLTGRARMK</sequence>
<evidence type="ECO:0000313" key="1">
    <source>
        <dbReference type="EMBL" id="KPA75349.1"/>
    </source>
</evidence>
<dbReference type="EMBL" id="LGTL01000025">
    <property type="protein sequence ID" value="KPA75348.1"/>
    <property type="molecule type" value="Genomic_DNA"/>
</dbReference>
<dbReference type="OrthoDB" id="238179at2759"/>
<protein>
    <submittedName>
        <fullName evidence="1">Uncharacterized protein</fullName>
    </submittedName>
</protein>
<keyword evidence="2" id="KW-1185">Reference proteome</keyword>